<name>A0A165WX15_9AGAM</name>
<dbReference type="Proteomes" id="UP000076798">
    <property type="component" value="Unassembled WGS sequence"/>
</dbReference>
<gene>
    <name evidence="1" type="ORF">SISSUDRAFT_1067625</name>
</gene>
<keyword evidence="2" id="KW-1185">Reference proteome</keyword>
<accession>A0A165WX15</accession>
<evidence type="ECO:0000313" key="2">
    <source>
        <dbReference type="Proteomes" id="UP000076798"/>
    </source>
</evidence>
<organism evidence="1 2">
    <name type="scientific">Sistotremastrum suecicum HHB10207 ss-3</name>
    <dbReference type="NCBI Taxonomy" id="1314776"/>
    <lineage>
        <taxon>Eukaryota</taxon>
        <taxon>Fungi</taxon>
        <taxon>Dikarya</taxon>
        <taxon>Basidiomycota</taxon>
        <taxon>Agaricomycotina</taxon>
        <taxon>Agaricomycetes</taxon>
        <taxon>Sistotremastrales</taxon>
        <taxon>Sistotremastraceae</taxon>
        <taxon>Sistotremastrum</taxon>
    </lineage>
</organism>
<proteinExistence type="predicted"/>
<sequence>MHATGNRKNCRSAPAAGFGPVAARLLNPNLRSHIVSRHHRPPSVVLVVSSVPSILDLEIARTNVVQANHRYSFDHRAIIRLVRAFPKRPATPFISSTVITLISLNFCSACHPLPVFINVPTSPTTLESLNISLYSLALHQDIGQPLLKYAQTTHDEDPQVNQLLKLLVRAASLAAQ</sequence>
<protein>
    <submittedName>
        <fullName evidence="1">Uncharacterized protein</fullName>
    </submittedName>
</protein>
<evidence type="ECO:0000313" key="1">
    <source>
        <dbReference type="EMBL" id="KZT31605.1"/>
    </source>
</evidence>
<dbReference type="EMBL" id="KV428518">
    <property type="protein sequence ID" value="KZT31605.1"/>
    <property type="molecule type" value="Genomic_DNA"/>
</dbReference>
<reference evidence="1 2" key="1">
    <citation type="journal article" date="2016" name="Mol. Biol. Evol.">
        <title>Comparative Genomics of Early-Diverging Mushroom-Forming Fungi Provides Insights into the Origins of Lignocellulose Decay Capabilities.</title>
        <authorList>
            <person name="Nagy L.G."/>
            <person name="Riley R."/>
            <person name="Tritt A."/>
            <person name="Adam C."/>
            <person name="Daum C."/>
            <person name="Floudas D."/>
            <person name="Sun H."/>
            <person name="Yadav J.S."/>
            <person name="Pangilinan J."/>
            <person name="Larsson K.H."/>
            <person name="Matsuura K."/>
            <person name="Barry K."/>
            <person name="Labutti K."/>
            <person name="Kuo R."/>
            <person name="Ohm R.A."/>
            <person name="Bhattacharya S.S."/>
            <person name="Shirouzu T."/>
            <person name="Yoshinaga Y."/>
            <person name="Martin F.M."/>
            <person name="Grigoriev I.V."/>
            <person name="Hibbett D.S."/>
        </authorList>
    </citation>
    <scope>NUCLEOTIDE SEQUENCE [LARGE SCALE GENOMIC DNA]</scope>
    <source>
        <strain evidence="1 2">HHB10207 ss-3</strain>
    </source>
</reference>
<dbReference type="AlphaFoldDB" id="A0A165WX15"/>